<comment type="caution">
    <text evidence="5">The sequence shown here is derived from an EMBL/GenBank/DDBJ whole genome shotgun (WGS) entry which is preliminary data.</text>
</comment>
<evidence type="ECO:0000313" key="5">
    <source>
        <dbReference type="EMBL" id="PAV03271.1"/>
    </source>
</evidence>
<gene>
    <name evidence="5" type="ORF">ASJ80_04520</name>
</gene>
<dbReference type="PANTHER" id="PTHR30290:SF9">
    <property type="entry name" value="OLIGOPEPTIDE-BINDING PROTEIN APPA"/>
    <property type="match status" value="1"/>
</dbReference>
<dbReference type="Pfam" id="PF00496">
    <property type="entry name" value="SBP_bac_5"/>
    <property type="match status" value="1"/>
</dbReference>
<proteinExistence type="inferred from homology"/>
<dbReference type="InterPro" id="IPR039424">
    <property type="entry name" value="SBP_5"/>
</dbReference>
<dbReference type="Proteomes" id="UP000217784">
    <property type="component" value="Unassembled WGS sequence"/>
</dbReference>
<dbReference type="Gene3D" id="3.40.190.10">
    <property type="entry name" value="Periplasmic binding protein-like II"/>
    <property type="match status" value="1"/>
</dbReference>
<reference evidence="5 6" key="1">
    <citation type="journal article" date="2017" name="BMC Genomics">
        <title>Genomic analysis of methanogenic archaea reveals a shift towards energy conservation.</title>
        <authorList>
            <person name="Gilmore S.P."/>
            <person name="Henske J.K."/>
            <person name="Sexton J.A."/>
            <person name="Solomon K.V."/>
            <person name="Seppala S."/>
            <person name="Yoo J.I."/>
            <person name="Huyett L.M."/>
            <person name="Pressman A."/>
            <person name="Cogan J.Z."/>
            <person name="Kivenson V."/>
            <person name="Peng X."/>
            <person name="Tan Y."/>
            <person name="Valentine D.L."/>
            <person name="O'Malley M.A."/>
        </authorList>
    </citation>
    <scope>NUCLEOTIDE SEQUENCE [LARGE SCALE GENOMIC DNA]</scope>
    <source>
        <strain evidence="5 6">M.o.H.</strain>
    </source>
</reference>
<comment type="similarity">
    <text evidence="1">Belongs to the bacterial solute-binding protein 5 family.</text>
</comment>
<sequence>MKKNKLYLSIGAVIAILVIFAAAMSFSSTSRAADELVVAGAFGHSGEPEGGFDPINGWATTTEPLIQSTLFKRDNTSLVNDLATNYSVSSDGLTWTVKIRNDVKFTDGVPLTAKDVAFTFNKAADSTGGMDLSMLNNATALDNTTVQFKLNDPQSTFIYKLMGLGIVPEHAYNNETYGSQPIGSGPYKFVQWDKGQQVILERNDEYYGKKPYFKKITILFMKSDAAFAAAKAGQVDIAEIPDSYANQTVNGMKSISLDSIDARGISFPMLTDTGKKTDDNYTIGNNVTSDAAIRNALNIGIDRQALINGALNGQGSEEFTGVDRLPFGNKAAVFKDGNTTGAREILAEGGWKDTDNDGIVEKNKIKAEFTLLYPSNDQTRQALAVSVAEQAQKLGIKINIEGKSWDEIDTLAYSTPVLWGYGSIDPTDVYLRYYSVRSGSGENSKYNNVIFYNNSEVDKNLRKAMTTFNNNSNNYWKAAAWDGTTGYSEKGNATWLWMATLKYVYIMKDDLDIGTPGLQPHGSDIFNNIYDWKRTENQTS</sequence>
<dbReference type="PANTHER" id="PTHR30290">
    <property type="entry name" value="PERIPLASMIC BINDING COMPONENT OF ABC TRANSPORTER"/>
    <property type="match status" value="1"/>
</dbReference>
<dbReference type="GO" id="GO:1904680">
    <property type="term" value="F:peptide transmembrane transporter activity"/>
    <property type="evidence" value="ECO:0007669"/>
    <property type="project" value="TreeGrafter"/>
</dbReference>
<evidence type="ECO:0000256" key="3">
    <source>
        <dbReference type="ARBA" id="ARBA00022729"/>
    </source>
</evidence>
<evidence type="ECO:0000259" key="4">
    <source>
        <dbReference type="Pfam" id="PF00496"/>
    </source>
</evidence>
<evidence type="ECO:0000256" key="2">
    <source>
        <dbReference type="ARBA" id="ARBA00022448"/>
    </source>
</evidence>
<keyword evidence="2" id="KW-0813">Transport</keyword>
<keyword evidence="6" id="KW-1185">Reference proteome</keyword>
<dbReference type="InterPro" id="IPR000914">
    <property type="entry name" value="SBP_5_dom"/>
</dbReference>
<dbReference type="GO" id="GO:0015833">
    <property type="term" value="P:peptide transport"/>
    <property type="evidence" value="ECO:0007669"/>
    <property type="project" value="TreeGrafter"/>
</dbReference>
<protein>
    <submittedName>
        <fullName evidence="5">Nickel ABC transporter substrate-binding protein</fullName>
    </submittedName>
</protein>
<evidence type="ECO:0000256" key="1">
    <source>
        <dbReference type="ARBA" id="ARBA00005695"/>
    </source>
</evidence>
<organism evidence="5 6">
    <name type="scientific">Methanobacterium bryantii</name>
    <dbReference type="NCBI Taxonomy" id="2161"/>
    <lineage>
        <taxon>Archaea</taxon>
        <taxon>Methanobacteriati</taxon>
        <taxon>Methanobacteriota</taxon>
        <taxon>Methanomada group</taxon>
        <taxon>Methanobacteria</taxon>
        <taxon>Methanobacteriales</taxon>
        <taxon>Methanobacteriaceae</taxon>
        <taxon>Methanobacterium</taxon>
    </lineage>
</organism>
<dbReference type="AlphaFoldDB" id="A0A2A2H1H2"/>
<dbReference type="CDD" id="cd08518">
    <property type="entry name" value="PBP2_NikA_DppA_OppA_like_19"/>
    <property type="match status" value="1"/>
</dbReference>
<evidence type="ECO:0000313" key="6">
    <source>
        <dbReference type="Proteomes" id="UP000217784"/>
    </source>
</evidence>
<keyword evidence="3" id="KW-0732">Signal</keyword>
<accession>A0A2A2H1H2</accession>
<dbReference type="Gene3D" id="3.10.105.10">
    <property type="entry name" value="Dipeptide-binding Protein, Domain 3"/>
    <property type="match status" value="1"/>
</dbReference>
<feature type="domain" description="Solute-binding protein family 5" evidence="4">
    <location>
        <begin position="78"/>
        <end position="440"/>
    </location>
</feature>
<dbReference type="SUPFAM" id="SSF53850">
    <property type="entry name" value="Periplasmic binding protein-like II"/>
    <property type="match status" value="1"/>
</dbReference>
<dbReference type="EMBL" id="LMVM01000039">
    <property type="protein sequence ID" value="PAV03271.1"/>
    <property type="molecule type" value="Genomic_DNA"/>
</dbReference>
<name>A0A2A2H1H2_METBR</name>